<protein>
    <recommendedName>
        <fullName evidence="3">NADP-dependent oxidoreductase domain-containing protein</fullName>
    </recommendedName>
</protein>
<comment type="caution">
    <text evidence="4">The sequence shown here is derived from an EMBL/GenBank/DDBJ whole genome shotgun (WGS) entry which is preliminary data.</text>
</comment>
<reference evidence="4 5" key="1">
    <citation type="journal article" date="2021" name="Nat. Plants">
        <title>The Taxus genome provides insights into paclitaxel biosynthesis.</title>
        <authorList>
            <person name="Xiong X."/>
            <person name="Gou J."/>
            <person name="Liao Q."/>
            <person name="Li Y."/>
            <person name="Zhou Q."/>
            <person name="Bi G."/>
            <person name="Li C."/>
            <person name="Du R."/>
            <person name="Wang X."/>
            <person name="Sun T."/>
            <person name="Guo L."/>
            <person name="Liang H."/>
            <person name="Lu P."/>
            <person name="Wu Y."/>
            <person name="Zhang Z."/>
            <person name="Ro D.K."/>
            <person name="Shang Y."/>
            <person name="Huang S."/>
            <person name="Yan J."/>
        </authorList>
    </citation>
    <scope>NUCLEOTIDE SEQUENCE [LARGE SCALE GENOMIC DNA]</scope>
    <source>
        <strain evidence="4">Ta-2019</strain>
    </source>
</reference>
<dbReference type="InterPro" id="IPR036812">
    <property type="entry name" value="NAD(P)_OxRdtase_dom_sf"/>
</dbReference>
<dbReference type="EMBL" id="JAHRHJ020000010">
    <property type="protein sequence ID" value="KAH9298778.1"/>
    <property type="molecule type" value="Genomic_DNA"/>
</dbReference>
<dbReference type="PANTHER" id="PTHR43625:SF81">
    <property type="entry name" value="OS01G0618100 PROTEIN"/>
    <property type="match status" value="1"/>
</dbReference>
<name>A0AA38FDM7_TAXCH</name>
<keyword evidence="1" id="KW-0521">NADP</keyword>
<dbReference type="PANTHER" id="PTHR43625">
    <property type="entry name" value="AFLATOXIN B1 ALDEHYDE REDUCTASE"/>
    <property type="match status" value="1"/>
</dbReference>
<evidence type="ECO:0000313" key="5">
    <source>
        <dbReference type="Proteomes" id="UP000824469"/>
    </source>
</evidence>
<proteinExistence type="predicted"/>
<dbReference type="SUPFAM" id="SSF51430">
    <property type="entry name" value="NAD(P)-linked oxidoreductase"/>
    <property type="match status" value="1"/>
</dbReference>
<sequence length="265" mass="29541">DNIKIFSAKSLSHEMQKSLCAPRWHTIHSLLAASSSTLGGTDYDLVTGHVNLRKQHNLFHLCRLHAAQILQSMRHLHNLGLHTSANAEIISNLASIFHLQGSLPMPGVLLYAFWLSCCFIESIKPPMNHSLHWSLFRLKGSLAINAQKRELYSFTDSMAFCRISFSSRIWELGIGIVPYSPLGRGFFSGKAVVEKLPENSSLAYHPRFKGENLVKNKVFYTRIADLAKKHGCTPGQLALAWVLQQGDDVVPIPGEYHCCSSVSSM</sequence>
<dbReference type="GO" id="GO:0005737">
    <property type="term" value="C:cytoplasm"/>
    <property type="evidence" value="ECO:0007669"/>
    <property type="project" value="TreeGrafter"/>
</dbReference>
<dbReference type="InterPro" id="IPR023210">
    <property type="entry name" value="NADP_OxRdtase_dom"/>
</dbReference>
<dbReference type="GO" id="GO:0016491">
    <property type="term" value="F:oxidoreductase activity"/>
    <property type="evidence" value="ECO:0007669"/>
    <property type="project" value="UniProtKB-KW"/>
</dbReference>
<feature type="domain" description="NADP-dependent oxidoreductase" evidence="3">
    <location>
        <begin position="172"/>
        <end position="254"/>
    </location>
</feature>
<gene>
    <name evidence="4" type="ORF">KI387_030460</name>
</gene>
<keyword evidence="5" id="KW-1185">Reference proteome</keyword>
<evidence type="ECO:0000259" key="3">
    <source>
        <dbReference type="Pfam" id="PF00248"/>
    </source>
</evidence>
<evidence type="ECO:0000256" key="2">
    <source>
        <dbReference type="ARBA" id="ARBA00023002"/>
    </source>
</evidence>
<keyword evidence="2" id="KW-0560">Oxidoreductase</keyword>
<evidence type="ECO:0000256" key="1">
    <source>
        <dbReference type="ARBA" id="ARBA00022857"/>
    </source>
</evidence>
<dbReference type="Gene3D" id="3.20.20.100">
    <property type="entry name" value="NADP-dependent oxidoreductase domain"/>
    <property type="match status" value="1"/>
</dbReference>
<dbReference type="Pfam" id="PF00248">
    <property type="entry name" value="Aldo_ket_red"/>
    <property type="match status" value="1"/>
</dbReference>
<accession>A0AA38FDM7</accession>
<feature type="non-terminal residue" evidence="4">
    <location>
        <position position="1"/>
    </location>
</feature>
<dbReference type="AlphaFoldDB" id="A0AA38FDM7"/>
<feature type="non-terminal residue" evidence="4">
    <location>
        <position position="265"/>
    </location>
</feature>
<organism evidence="4 5">
    <name type="scientific">Taxus chinensis</name>
    <name type="common">Chinese yew</name>
    <name type="synonym">Taxus wallichiana var. chinensis</name>
    <dbReference type="NCBI Taxonomy" id="29808"/>
    <lineage>
        <taxon>Eukaryota</taxon>
        <taxon>Viridiplantae</taxon>
        <taxon>Streptophyta</taxon>
        <taxon>Embryophyta</taxon>
        <taxon>Tracheophyta</taxon>
        <taxon>Spermatophyta</taxon>
        <taxon>Pinopsida</taxon>
        <taxon>Pinidae</taxon>
        <taxon>Conifers II</taxon>
        <taxon>Cupressales</taxon>
        <taxon>Taxaceae</taxon>
        <taxon>Taxus</taxon>
    </lineage>
</organism>
<dbReference type="InterPro" id="IPR050791">
    <property type="entry name" value="Aldo-Keto_reductase"/>
</dbReference>
<dbReference type="Proteomes" id="UP000824469">
    <property type="component" value="Unassembled WGS sequence"/>
</dbReference>
<evidence type="ECO:0000313" key="4">
    <source>
        <dbReference type="EMBL" id="KAH9298778.1"/>
    </source>
</evidence>